<evidence type="ECO:0000256" key="2">
    <source>
        <dbReference type="ARBA" id="ARBA00009765"/>
    </source>
</evidence>
<evidence type="ECO:0000256" key="1">
    <source>
        <dbReference type="ARBA" id="ARBA00004651"/>
    </source>
</evidence>
<dbReference type="SUPFAM" id="SSF143865">
    <property type="entry name" value="CorA soluble domain-like"/>
    <property type="match status" value="1"/>
</dbReference>
<feature type="compositionally biased region" description="Basic and acidic residues" evidence="8">
    <location>
        <begin position="68"/>
        <end position="86"/>
    </location>
</feature>
<keyword evidence="6 9" id="KW-1133">Transmembrane helix</keyword>
<dbReference type="GO" id="GO:0015087">
    <property type="term" value="F:cobalt ion transmembrane transporter activity"/>
    <property type="evidence" value="ECO:0007669"/>
    <property type="project" value="TreeGrafter"/>
</dbReference>
<keyword evidence="5 9" id="KW-0812">Transmembrane</keyword>
<evidence type="ECO:0000256" key="3">
    <source>
        <dbReference type="ARBA" id="ARBA00022448"/>
    </source>
</evidence>
<feature type="signal peptide" evidence="10">
    <location>
        <begin position="1"/>
        <end position="22"/>
    </location>
</feature>
<dbReference type="PANTHER" id="PTHR46494:SF1">
    <property type="entry name" value="CORA FAMILY METAL ION TRANSPORTER (EUROFUNG)"/>
    <property type="match status" value="1"/>
</dbReference>
<evidence type="ECO:0000256" key="4">
    <source>
        <dbReference type="ARBA" id="ARBA00022475"/>
    </source>
</evidence>
<feature type="chain" id="PRO_5020296080" description="Magnesium transporter" evidence="10">
    <location>
        <begin position="23"/>
        <end position="649"/>
    </location>
</feature>
<dbReference type="Pfam" id="PF01544">
    <property type="entry name" value="CorA"/>
    <property type="match status" value="1"/>
</dbReference>
<accession>A0A4S4N3V2</accession>
<dbReference type="GO" id="GO:0000287">
    <property type="term" value="F:magnesium ion binding"/>
    <property type="evidence" value="ECO:0007669"/>
    <property type="project" value="TreeGrafter"/>
</dbReference>
<dbReference type="PANTHER" id="PTHR46494">
    <property type="entry name" value="CORA FAMILY METAL ION TRANSPORTER (EUROFUNG)"/>
    <property type="match status" value="1"/>
</dbReference>
<keyword evidence="7 9" id="KW-0472">Membrane</keyword>
<dbReference type="GO" id="GO:0005886">
    <property type="term" value="C:plasma membrane"/>
    <property type="evidence" value="ECO:0007669"/>
    <property type="project" value="UniProtKB-SubCell"/>
</dbReference>
<dbReference type="OrthoDB" id="165352at2759"/>
<organism evidence="11 12">
    <name type="scientific">Antrodiella citrinella</name>
    <dbReference type="NCBI Taxonomy" id="2447956"/>
    <lineage>
        <taxon>Eukaryota</taxon>
        <taxon>Fungi</taxon>
        <taxon>Dikarya</taxon>
        <taxon>Basidiomycota</taxon>
        <taxon>Agaricomycotina</taxon>
        <taxon>Agaricomycetes</taxon>
        <taxon>Polyporales</taxon>
        <taxon>Steccherinaceae</taxon>
        <taxon>Antrodiella</taxon>
    </lineage>
</organism>
<keyword evidence="10" id="KW-0732">Signal</keyword>
<name>A0A4S4N3V2_9APHY</name>
<protein>
    <recommendedName>
        <fullName evidence="13">Magnesium transporter</fullName>
    </recommendedName>
</protein>
<dbReference type="Proteomes" id="UP000308730">
    <property type="component" value="Unassembled WGS sequence"/>
</dbReference>
<dbReference type="InterPro" id="IPR002523">
    <property type="entry name" value="MgTranspt_CorA/ZnTranspt_ZntB"/>
</dbReference>
<keyword evidence="12" id="KW-1185">Reference proteome</keyword>
<evidence type="ECO:0000256" key="8">
    <source>
        <dbReference type="SAM" id="MobiDB-lite"/>
    </source>
</evidence>
<dbReference type="GO" id="GO:0015095">
    <property type="term" value="F:magnesium ion transmembrane transporter activity"/>
    <property type="evidence" value="ECO:0007669"/>
    <property type="project" value="TreeGrafter"/>
</dbReference>
<dbReference type="Gene3D" id="3.30.460.20">
    <property type="entry name" value="CorA soluble domain-like"/>
    <property type="match status" value="1"/>
</dbReference>
<feature type="transmembrane region" description="Helical" evidence="9">
    <location>
        <begin position="565"/>
        <end position="584"/>
    </location>
</feature>
<evidence type="ECO:0000256" key="9">
    <source>
        <dbReference type="SAM" id="Phobius"/>
    </source>
</evidence>
<evidence type="ECO:0000313" key="11">
    <source>
        <dbReference type="EMBL" id="THH32767.1"/>
    </source>
</evidence>
<evidence type="ECO:0000313" key="12">
    <source>
        <dbReference type="Proteomes" id="UP000308730"/>
    </source>
</evidence>
<sequence>MHAHASLSPTALLLYLTRLLTCGSLGIVSCVKYKSNQKSSTAQPRWRHVKDRDVSMIEVINDSGVPVEPHESYPSDSPPKRVDIQDSARPTMTSMTPGDKFRASARRDMAIRRTSSMLVNYDIGAEPGIDPHHASAYSKHGHIRQQSLVEVTDYSSVGCSSRRMSNTEFVDFIGNARENARERWVKVRWINVGGISWDVVSALAVKYDIHPLALEDVLYQHGHAQSKADYYSNHLFLRVLCHTLSDENPEAFPDIDDPTQLAPTEPTAFDIMTDEDRDDKTQKAQAAVFVSDDDRTVYGSVSASKFSTQRTGTTRTSIRRRFNSAPRLSDVAFNLAKHPQLDKKTRKIARNIKMINELKKRACVNVKIQPMCIFLFRDGTVISTHPDPRLQFTAPIVDRLRQRDTTLRATADPSLLVHSLMDLIVDQALEVVEEYHSKILKLEQNVLIKPYITTVQRLHILQGDLILHKRTLGPIKTLVYGLRRYDVDRVAALFETVDPDVKVQGYMSHQAKVYLADVHDHMEQILTSLDIFARVIENLIDYTFNTTSYDMSEIMLVTLLFERRLTTATIIFLPLTLLTGYFGMNFTEMLTTKHGHTDVVFWVIALPVLAIVITIFLWNDFTRMWHHMKKKLMKRAVNKKLRKAYASTS</sequence>
<comment type="similarity">
    <text evidence="2">Belongs to the CorA metal ion transporter (MIT) (TC 1.A.35) family.</text>
</comment>
<evidence type="ECO:0000256" key="6">
    <source>
        <dbReference type="ARBA" id="ARBA00022989"/>
    </source>
</evidence>
<evidence type="ECO:0000256" key="10">
    <source>
        <dbReference type="SAM" id="SignalP"/>
    </source>
</evidence>
<evidence type="ECO:0000256" key="5">
    <source>
        <dbReference type="ARBA" id="ARBA00022692"/>
    </source>
</evidence>
<dbReference type="EMBL" id="SGPM01000015">
    <property type="protein sequence ID" value="THH32767.1"/>
    <property type="molecule type" value="Genomic_DNA"/>
</dbReference>
<gene>
    <name evidence="11" type="ORF">EUX98_g1373</name>
</gene>
<comment type="caution">
    <text evidence="11">The sequence shown here is derived from an EMBL/GenBank/DDBJ whole genome shotgun (WGS) entry which is preliminary data.</text>
</comment>
<dbReference type="GO" id="GO:0050897">
    <property type="term" value="F:cobalt ion binding"/>
    <property type="evidence" value="ECO:0007669"/>
    <property type="project" value="TreeGrafter"/>
</dbReference>
<comment type="subcellular location">
    <subcellularLocation>
        <location evidence="1">Cell membrane</location>
        <topology evidence="1">Multi-pass membrane protein</topology>
    </subcellularLocation>
</comment>
<keyword evidence="4" id="KW-1003">Cell membrane</keyword>
<dbReference type="Gene3D" id="1.20.58.340">
    <property type="entry name" value="Magnesium transport protein CorA, transmembrane region"/>
    <property type="match status" value="2"/>
</dbReference>
<dbReference type="AlphaFoldDB" id="A0A4S4N3V2"/>
<evidence type="ECO:0008006" key="13">
    <source>
        <dbReference type="Google" id="ProtNLM"/>
    </source>
</evidence>
<evidence type="ECO:0000256" key="7">
    <source>
        <dbReference type="ARBA" id="ARBA00023136"/>
    </source>
</evidence>
<proteinExistence type="inferred from homology"/>
<dbReference type="InterPro" id="IPR045861">
    <property type="entry name" value="CorA_cytoplasmic_dom"/>
</dbReference>
<dbReference type="InterPro" id="IPR045863">
    <property type="entry name" value="CorA_TM1_TM2"/>
</dbReference>
<feature type="region of interest" description="Disordered" evidence="8">
    <location>
        <begin position="64"/>
        <end position="99"/>
    </location>
</feature>
<dbReference type="SUPFAM" id="SSF144083">
    <property type="entry name" value="Magnesium transport protein CorA, transmembrane region"/>
    <property type="match status" value="1"/>
</dbReference>
<reference evidence="11 12" key="1">
    <citation type="submission" date="2019-02" db="EMBL/GenBank/DDBJ databases">
        <title>Genome sequencing of the rare red list fungi Antrodiella citrinella (Flaviporus citrinellus).</title>
        <authorList>
            <person name="Buettner E."/>
            <person name="Kellner H."/>
        </authorList>
    </citation>
    <scope>NUCLEOTIDE SEQUENCE [LARGE SCALE GENOMIC DNA]</scope>
    <source>
        <strain evidence="11 12">DSM 108506</strain>
    </source>
</reference>
<feature type="transmembrane region" description="Helical" evidence="9">
    <location>
        <begin position="599"/>
        <end position="621"/>
    </location>
</feature>
<keyword evidence="3" id="KW-0813">Transport</keyword>